<feature type="chain" id="PRO_5038428108" evidence="4">
    <location>
        <begin position="22"/>
        <end position="421"/>
    </location>
</feature>
<dbReference type="PROSITE" id="PS51257">
    <property type="entry name" value="PROKAR_LIPOPROTEIN"/>
    <property type="match status" value="1"/>
</dbReference>
<organism evidence="5 6">
    <name type="scientific">Leifsonia shinshuensis</name>
    <dbReference type="NCBI Taxonomy" id="150026"/>
    <lineage>
        <taxon>Bacteria</taxon>
        <taxon>Bacillati</taxon>
        <taxon>Actinomycetota</taxon>
        <taxon>Actinomycetes</taxon>
        <taxon>Micrococcales</taxon>
        <taxon>Microbacteriaceae</taxon>
        <taxon>Leifsonia</taxon>
    </lineage>
</organism>
<feature type="signal peptide" evidence="4">
    <location>
        <begin position="1"/>
        <end position="21"/>
    </location>
</feature>
<accession>A0A7G6YFQ9</accession>
<evidence type="ECO:0000256" key="4">
    <source>
        <dbReference type="SAM" id="SignalP"/>
    </source>
</evidence>
<evidence type="ECO:0000313" key="6">
    <source>
        <dbReference type="Proteomes" id="UP000515511"/>
    </source>
</evidence>
<comment type="similarity">
    <text evidence="1">Belongs to the bacterial solute-binding protein 1 family.</text>
</comment>
<dbReference type="GO" id="GO:0042956">
    <property type="term" value="P:maltodextrin transmembrane transport"/>
    <property type="evidence" value="ECO:0007669"/>
    <property type="project" value="TreeGrafter"/>
</dbReference>
<dbReference type="EMBL" id="CP043641">
    <property type="protein sequence ID" value="QNE37324.1"/>
    <property type="molecule type" value="Genomic_DNA"/>
</dbReference>
<dbReference type="PANTHER" id="PTHR30061:SF50">
    <property type="entry name" value="MALTOSE_MALTODEXTRIN-BINDING PERIPLASMIC PROTEIN"/>
    <property type="match status" value="1"/>
</dbReference>
<dbReference type="InterPro" id="IPR006059">
    <property type="entry name" value="SBP"/>
</dbReference>
<evidence type="ECO:0000256" key="2">
    <source>
        <dbReference type="ARBA" id="ARBA00022448"/>
    </source>
</evidence>
<dbReference type="PANTHER" id="PTHR30061">
    <property type="entry name" value="MALTOSE-BINDING PERIPLASMIC PROTEIN"/>
    <property type="match status" value="1"/>
</dbReference>
<sequence length="421" mass="43829">MKIRRSLVVAAGVAASMLALTACSGTSGTAGGKVDLTVWTGFTGGDRPGYDTIVKDFNASHPNIHVTMNVQPWDTIAQKLPSAWLTGQGPDIAAPSSDPNAIAQYVKTNSVLAITDTGSGDTKINTDKLAPGTVKEFTYDGKLYAVPANFATLSLYYNKKAFAAAGIANPPSTVAELQADAKKLTLNGGQTQYGLSLADNQTIQMWPILQWLEGGDIVDAKGCSVVQTSAGQKSLSTWSDLVVQDKISPVGQTGAQADSLFSAGKAAMEINGPWAAPGYKSAGIDLGIAKVPVGVDGSSVTLGSTAPLAISAKTKHPQEAQEFLAYWTSKTAQEKFSLQTGFPPLRTDLADDAKLKADPTVSIFTSQVPDSRLYLPHVTNATQVDANAYVPLIGQITRGTSVASATADAAKTIDSLTGCSK</sequence>
<evidence type="ECO:0000256" key="1">
    <source>
        <dbReference type="ARBA" id="ARBA00008520"/>
    </source>
</evidence>
<dbReference type="AlphaFoldDB" id="A0A7G6YFQ9"/>
<evidence type="ECO:0000313" key="5">
    <source>
        <dbReference type="EMBL" id="QNE37324.1"/>
    </source>
</evidence>
<keyword evidence="3 4" id="KW-0732">Signal</keyword>
<dbReference type="GO" id="GO:1901982">
    <property type="term" value="F:maltose binding"/>
    <property type="evidence" value="ECO:0007669"/>
    <property type="project" value="TreeGrafter"/>
</dbReference>
<protein>
    <submittedName>
        <fullName evidence="5">ABC transporter substrate-binding protein</fullName>
    </submittedName>
</protein>
<gene>
    <name evidence="5" type="ORF">F1C12_20870</name>
</gene>
<dbReference type="SUPFAM" id="SSF53850">
    <property type="entry name" value="Periplasmic binding protein-like II"/>
    <property type="match status" value="1"/>
</dbReference>
<dbReference type="Proteomes" id="UP000515511">
    <property type="component" value="Chromosome"/>
</dbReference>
<dbReference type="Gene3D" id="3.40.190.10">
    <property type="entry name" value="Periplasmic binding protein-like II"/>
    <property type="match status" value="1"/>
</dbReference>
<dbReference type="Pfam" id="PF13416">
    <property type="entry name" value="SBP_bac_8"/>
    <property type="match status" value="1"/>
</dbReference>
<dbReference type="RefSeq" id="WP_185276729.1">
    <property type="nucleotide sequence ID" value="NZ_CP043641.1"/>
</dbReference>
<dbReference type="CDD" id="cd14748">
    <property type="entry name" value="PBP2_UgpB"/>
    <property type="match status" value="1"/>
</dbReference>
<reference evidence="6" key="1">
    <citation type="submission" date="2019-09" db="EMBL/GenBank/DDBJ databases">
        <title>Antimicrobial potential of Antarctic Bacteria.</title>
        <authorList>
            <person name="Benaud N."/>
            <person name="Edwards R.J."/>
            <person name="Ferrari B.C."/>
        </authorList>
    </citation>
    <scope>NUCLEOTIDE SEQUENCE [LARGE SCALE GENOMIC DNA]</scope>
    <source>
        <strain evidence="6">INR9</strain>
    </source>
</reference>
<name>A0A7G6YFQ9_9MICO</name>
<dbReference type="GO" id="GO:0015768">
    <property type="term" value="P:maltose transport"/>
    <property type="evidence" value="ECO:0007669"/>
    <property type="project" value="TreeGrafter"/>
</dbReference>
<keyword evidence="2" id="KW-0813">Transport</keyword>
<dbReference type="KEGG" id="lse:F1C12_20870"/>
<dbReference type="GO" id="GO:0055052">
    <property type="term" value="C:ATP-binding cassette (ABC) transporter complex, substrate-binding subunit-containing"/>
    <property type="evidence" value="ECO:0007669"/>
    <property type="project" value="TreeGrafter"/>
</dbReference>
<proteinExistence type="inferred from homology"/>
<evidence type="ECO:0000256" key="3">
    <source>
        <dbReference type="ARBA" id="ARBA00022729"/>
    </source>
</evidence>